<keyword evidence="1" id="KW-0732">Signal</keyword>
<dbReference type="Pfam" id="PF04575">
    <property type="entry name" value="SlipAM"/>
    <property type="match status" value="1"/>
</dbReference>
<protein>
    <submittedName>
        <fullName evidence="3">DUF560 domain-containing protein</fullName>
    </submittedName>
</protein>
<feature type="signal peptide" evidence="1">
    <location>
        <begin position="1"/>
        <end position="20"/>
    </location>
</feature>
<accession>A0A222GAC1</accession>
<sequence>MKKILLVIFLLLLTSEAIDAKTFRDNGAFTQLREKIQNNESASAWQLATTLEAVHLGDVDFDFLYGLAAMKVQENERAVYAFERVVANQPSWLDAQYYLASAYYTMKNYHGAIEITQSLSKAETISPKLKQSAANLNNISVAALSSQSLVIQQSVNVNLGYDSNINAGTSEDNIYLPFLDQDIILSENSKENSDSYLALGYQLVGSKALTQSSKLTFSGTSKLHYFTSDSEYNRFTVRTNLQYQKDFDAFSASAGVRAVPLWLDGSYYRTQYGATVGINKTIDKQWLLSGQAFVGKSKNDINRLLNTDDASLQISAQYIMQRWRHALSIVYSEEESEFVESQHNSKKTNAISYMANFAINQFWLASANISFQHQAYQHQHPFFLEKQVDDMWLFSTSILYKDSTRWSYQLSANMQDKDSNLALFSYQRAEINLSARMSF</sequence>
<feature type="domain" description="Surface lipoprotein assembly modifier C-terminal" evidence="2">
    <location>
        <begin position="154"/>
        <end position="439"/>
    </location>
</feature>
<dbReference type="SUPFAM" id="SSF48452">
    <property type="entry name" value="TPR-like"/>
    <property type="match status" value="1"/>
</dbReference>
<dbReference type="Gene3D" id="1.25.40.10">
    <property type="entry name" value="Tetratricopeptide repeat domain"/>
    <property type="match status" value="1"/>
</dbReference>
<gene>
    <name evidence="3" type="ORF">B5D82_13320</name>
</gene>
<keyword evidence="4" id="KW-1185">Reference proteome</keyword>
<evidence type="ECO:0000256" key="1">
    <source>
        <dbReference type="SAM" id="SignalP"/>
    </source>
</evidence>
<feature type="chain" id="PRO_5012510718" evidence="1">
    <location>
        <begin position="21"/>
        <end position="439"/>
    </location>
</feature>
<evidence type="ECO:0000313" key="3">
    <source>
        <dbReference type="EMBL" id="ASP48662.1"/>
    </source>
</evidence>
<dbReference type="AlphaFoldDB" id="A0A222GAC1"/>
<dbReference type="RefSeq" id="WP_081152180.1">
    <property type="nucleotide sequence ID" value="NZ_CP020465.1"/>
</dbReference>
<proteinExistence type="predicted"/>
<evidence type="ECO:0000313" key="4">
    <source>
        <dbReference type="Proteomes" id="UP000202259"/>
    </source>
</evidence>
<dbReference type="InterPro" id="IPR011990">
    <property type="entry name" value="TPR-like_helical_dom_sf"/>
</dbReference>
<dbReference type="KEGG" id="cber:B5D82_13320"/>
<dbReference type="InterPro" id="IPR007655">
    <property type="entry name" value="Slam_C"/>
</dbReference>
<dbReference type="Proteomes" id="UP000202259">
    <property type="component" value="Chromosome"/>
</dbReference>
<dbReference type="EMBL" id="CP020465">
    <property type="protein sequence ID" value="ASP48662.1"/>
    <property type="molecule type" value="Genomic_DNA"/>
</dbReference>
<name>A0A222GAC1_9GAMM</name>
<organism evidence="3 4">
    <name type="scientific">Cognaticolwellia beringensis</name>
    <dbReference type="NCBI Taxonomy" id="1967665"/>
    <lineage>
        <taxon>Bacteria</taxon>
        <taxon>Pseudomonadati</taxon>
        <taxon>Pseudomonadota</taxon>
        <taxon>Gammaproteobacteria</taxon>
        <taxon>Alteromonadales</taxon>
        <taxon>Colwelliaceae</taxon>
        <taxon>Cognaticolwellia</taxon>
    </lineage>
</organism>
<reference evidence="3 4" key="1">
    <citation type="submission" date="2017-08" db="EMBL/GenBank/DDBJ databases">
        <title>Complete genome of Colwellia sp. NB097-1, a psychrophile bacterium ioslated from Bering Sea.</title>
        <authorList>
            <person name="Chen X."/>
        </authorList>
    </citation>
    <scope>NUCLEOTIDE SEQUENCE [LARGE SCALE GENOMIC DNA]</scope>
    <source>
        <strain evidence="3 4">NB097-1</strain>
    </source>
</reference>
<dbReference type="OrthoDB" id="5614121at2"/>
<evidence type="ECO:0000259" key="2">
    <source>
        <dbReference type="Pfam" id="PF04575"/>
    </source>
</evidence>